<evidence type="ECO:0000256" key="1">
    <source>
        <dbReference type="SAM" id="SignalP"/>
    </source>
</evidence>
<dbReference type="Gene3D" id="2.90.10.10">
    <property type="entry name" value="Bulb-type lectin domain"/>
    <property type="match status" value="2"/>
</dbReference>
<evidence type="ECO:0000259" key="2">
    <source>
        <dbReference type="PROSITE" id="PS50927"/>
    </source>
</evidence>
<feature type="chain" id="PRO_5045395230" description="Bulb-type lectin domain-containing protein" evidence="1">
    <location>
        <begin position="28"/>
        <end position="194"/>
    </location>
</feature>
<accession>A0ABQ5QRR2</accession>
<keyword evidence="4" id="KW-1185">Reference proteome</keyword>
<proteinExistence type="predicted"/>
<reference evidence="3" key="1">
    <citation type="submission" date="2022-12" db="EMBL/GenBank/DDBJ databases">
        <title>New Phytohabitans aurantiacus sp. RD004123 nov., an actinomycete isolated from soil.</title>
        <authorList>
            <person name="Triningsih D.W."/>
            <person name="Harunari E."/>
            <person name="Igarashi Y."/>
        </authorList>
    </citation>
    <scope>NUCLEOTIDE SEQUENCE</scope>
    <source>
        <strain evidence="3">RD004123</strain>
    </source>
</reference>
<dbReference type="PROSITE" id="PS50927">
    <property type="entry name" value="BULB_LECTIN"/>
    <property type="match status" value="1"/>
</dbReference>
<organism evidence="3 4">
    <name type="scientific">Phytohabitans aurantiacus</name>
    <dbReference type="NCBI Taxonomy" id="3016789"/>
    <lineage>
        <taxon>Bacteria</taxon>
        <taxon>Bacillati</taxon>
        <taxon>Actinomycetota</taxon>
        <taxon>Actinomycetes</taxon>
        <taxon>Micromonosporales</taxon>
        <taxon>Micromonosporaceae</taxon>
    </lineage>
</organism>
<keyword evidence="1" id="KW-0732">Signal</keyword>
<sequence length="194" mass="20920">MNRVRQGALGMLLGALLLASWTGTAAAKPVAPAPVPEKQVVTAATATLEPGTARPSGRTLAAYSPYCEYYGVTPTLGTISGVQAWFLPNDILYRGYVCQIGKASLRMQTDGNLVVYDENNVARWATHKYAGQRAEFQGFDGNFVVYNSTSGYSGPLWASNTCCRTGARLAVQADGNVVVYDSGWRALWSTNTWH</sequence>
<evidence type="ECO:0000313" key="3">
    <source>
        <dbReference type="EMBL" id="GLH96552.1"/>
    </source>
</evidence>
<feature type="domain" description="Bulb-type lectin" evidence="2">
    <location>
        <begin position="112"/>
        <end position="194"/>
    </location>
</feature>
<dbReference type="Proteomes" id="UP001144280">
    <property type="component" value="Unassembled WGS sequence"/>
</dbReference>
<dbReference type="SUPFAM" id="SSF51110">
    <property type="entry name" value="alpha-D-mannose-specific plant lectins"/>
    <property type="match status" value="1"/>
</dbReference>
<comment type="caution">
    <text evidence="3">The sequence shown here is derived from an EMBL/GenBank/DDBJ whole genome shotgun (WGS) entry which is preliminary data.</text>
</comment>
<dbReference type="InterPro" id="IPR036426">
    <property type="entry name" value="Bulb-type_lectin_dom_sf"/>
</dbReference>
<feature type="signal peptide" evidence="1">
    <location>
        <begin position="1"/>
        <end position="27"/>
    </location>
</feature>
<name>A0ABQ5QRR2_9ACTN</name>
<dbReference type="SMART" id="SM00108">
    <property type="entry name" value="B_lectin"/>
    <property type="match status" value="1"/>
</dbReference>
<evidence type="ECO:0000313" key="4">
    <source>
        <dbReference type="Proteomes" id="UP001144280"/>
    </source>
</evidence>
<gene>
    <name evidence="3" type="ORF">Pa4123_18260</name>
</gene>
<dbReference type="InterPro" id="IPR001480">
    <property type="entry name" value="Bulb-type_lectin_dom"/>
</dbReference>
<dbReference type="EMBL" id="BSDI01000007">
    <property type="protein sequence ID" value="GLH96552.1"/>
    <property type="molecule type" value="Genomic_DNA"/>
</dbReference>
<dbReference type="RefSeq" id="WP_281893792.1">
    <property type="nucleotide sequence ID" value="NZ_BSDI01000007.1"/>
</dbReference>
<protein>
    <recommendedName>
        <fullName evidence="2">Bulb-type lectin domain-containing protein</fullName>
    </recommendedName>
</protein>